<evidence type="ECO:0000256" key="3">
    <source>
        <dbReference type="ARBA" id="ARBA00022985"/>
    </source>
</evidence>
<dbReference type="NCBIfam" id="TIGR00466">
    <property type="entry name" value="kdsB"/>
    <property type="match status" value="1"/>
</dbReference>
<dbReference type="Gene3D" id="3.90.550.10">
    <property type="entry name" value="Spore Coat Polysaccharide Biosynthesis Protein SpsA, Chain A"/>
    <property type="match status" value="1"/>
</dbReference>
<evidence type="ECO:0000256" key="4">
    <source>
        <dbReference type="HAMAP-Rule" id="MF_00057"/>
    </source>
</evidence>
<keyword evidence="4" id="KW-0963">Cytoplasm</keyword>
<dbReference type="NCBIfam" id="NF009905">
    <property type="entry name" value="PRK13368.1"/>
    <property type="match status" value="1"/>
</dbReference>
<dbReference type="PANTHER" id="PTHR42866">
    <property type="entry name" value="3-DEOXY-MANNO-OCTULOSONATE CYTIDYLYLTRANSFERASE"/>
    <property type="match status" value="1"/>
</dbReference>
<comment type="subcellular location">
    <subcellularLocation>
        <location evidence="4">Cytoplasm</location>
    </subcellularLocation>
</comment>
<dbReference type="CDD" id="cd02517">
    <property type="entry name" value="CMP-KDO-Synthetase"/>
    <property type="match status" value="1"/>
</dbReference>
<gene>
    <name evidence="4 5" type="primary">kdsB</name>
    <name evidence="5" type="ORF">GCM10023313_08890</name>
</gene>
<dbReference type="PANTHER" id="PTHR42866:SF2">
    <property type="entry name" value="3-DEOXY-MANNO-OCTULOSONATE CYTIDYLYLTRANSFERASE, MITOCHONDRIAL"/>
    <property type="match status" value="1"/>
</dbReference>
<dbReference type="RefSeq" id="WP_345329718.1">
    <property type="nucleotide sequence ID" value="NZ_BAABJI010000001.1"/>
</dbReference>
<organism evidence="5 6">
    <name type="scientific">Mucilaginibacter defluvii</name>
    <dbReference type="NCBI Taxonomy" id="1196019"/>
    <lineage>
        <taxon>Bacteria</taxon>
        <taxon>Pseudomonadati</taxon>
        <taxon>Bacteroidota</taxon>
        <taxon>Sphingobacteriia</taxon>
        <taxon>Sphingobacteriales</taxon>
        <taxon>Sphingobacteriaceae</taxon>
        <taxon>Mucilaginibacter</taxon>
    </lineage>
</organism>
<comment type="similarity">
    <text evidence="4">Belongs to the KdsB family.</text>
</comment>
<dbReference type="Proteomes" id="UP001501436">
    <property type="component" value="Unassembled WGS sequence"/>
</dbReference>
<comment type="catalytic activity">
    <reaction evidence="4">
        <text>3-deoxy-alpha-D-manno-oct-2-ulosonate + CTP = CMP-3-deoxy-beta-D-manno-octulosonate + diphosphate</text>
        <dbReference type="Rhea" id="RHEA:23448"/>
        <dbReference type="ChEBI" id="CHEBI:33019"/>
        <dbReference type="ChEBI" id="CHEBI:37563"/>
        <dbReference type="ChEBI" id="CHEBI:85986"/>
        <dbReference type="ChEBI" id="CHEBI:85987"/>
        <dbReference type="EC" id="2.7.7.38"/>
    </reaction>
</comment>
<comment type="function">
    <text evidence="4">Activates KDO (a required 8-carbon sugar) for incorporation into bacterial lipopolysaccharide in Gram-negative bacteria.</text>
</comment>
<keyword evidence="3 4" id="KW-0448">Lipopolysaccharide biosynthesis</keyword>
<dbReference type="InterPro" id="IPR029044">
    <property type="entry name" value="Nucleotide-diphossugar_trans"/>
</dbReference>
<reference evidence="6" key="1">
    <citation type="journal article" date="2019" name="Int. J. Syst. Evol. Microbiol.">
        <title>The Global Catalogue of Microorganisms (GCM) 10K type strain sequencing project: providing services to taxonomists for standard genome sequencing and annotation.</title>
        <authorList>
            <consortium name="The Broad Institute Genomics Platform"/>
            <consortium name="The Broad Institute Genome Sequencing Center for Infectious Disease"/>
            <person name="Wu L."/>
            <person name="Ma J."/>
        </authorList>
    </citation>
    <scope>NUCLEOTIDE SEQUENCE [LARGE SCALE GENOMIC DNA]</scope>
    <source>
        <strain evidence="6">JCM 18283</strain>
    </source>
</reference>
<evidence type="ECO:0000256" key="2">
    <source>
        <dbReference type="ARBA" id="ARBA00022695"/>
    </source>
</evidence>
<comment type="pathway">
    <text evidence="4">Nucleotide-sugar biosynthesis; CMP-3-deoxy-D-manno-octulosonate biosynthesis; CMP-3-deoxy-D-manno-octulosonate from 3-deoxy-D-manno-octulosonate and CTP: step 1/1.</text>
</comment>
<name>A0ABP9FTM4_9SPHI</name>
<dbReference type="InterPro" id="IPR003329">
    <property type="entry name" value="Cytidylyl_trans"/>
</dbReference>
<accession>A0ABP9FTM4</accession>
<dbReference type="HAMAP" id="MF_00057">
    <property type="entry name" value="KdsB"/>
    <property type="match status" value="1"/>
</dbReference>
<dbReference type="EMBL" id="BAABJI010000001">
    <property type="protein sequence ID" value="GAA4908217.1"/>
    <property type="molecule type" value="Genomic_DNA"/>
</dbReference>
<keyword evidence="6" id="KW-1185">Reference proteome</keyword>
<dbReference type="NCBIfam" id="NF003952">
    <property type="entry name" value="PRK05450.1-5"/>
    <property type="match status" value="1"/>
</dbReference>
<dbReference type="SUPFAM" id="SSF53448">
    <property type="entry name" value="Nucleotide-diphospho-sugar transferases"/>
    <property type="match status" value="1"/>
</dbReference>
<keyword evidence="1 4" id="KW-0808">Transferase</keyword>
<protein>
    <recommendedName>
        <fullName evidence="4">3-deoxy-manno-octulosonate cytidylyltransferase</fullName>
        <ecNumber evidence="4">2.7.7.38</ecNumber>
    </recommendedName>
    <alternativeName>
        <fullName evidence="4">CMP-2-keto-3-deoxyoctulosonic acid synthase</fullName>
        <shortName evidence="4">CKS</shortName>
        <shortName evidence="4">CMP-KDO synthase</shortName>
    </alternativeName>
</protein>
<dbReference type="GO" id="GO:0016779">
    <property type="term" value="F:nucleotidyltransferase activity"/>
    <property type="evidence" value="ECO:0007669"/>
    <property type="project" value="UniProtKB-KW"/>
</dbReference>
<keyword evidence="2 4" id="KW-0548">Nucleotidyltransferase</keyword>
<sequence>MPNISNRENISSPSGEAGRGSILGIIPARYASSRFPGKPLVDIAGKSMIQRVYEQASKCPDLAAVVAATDDERIFEHVIAFGGRVVMTSADHQSGTDRCAEVALQHPEYEVIINIQGDEPYIDPEQITKLAHCFSNPQTQIATLVKQIKTVQELLNANSPKVVINKLSEAIYFSRSPLPHLRGEEPENWLGFHTYFKHIGIYGYRADVLQQITKLPISSLETAEKLEQLRWIENGYRIQVAETELETHAIDTPEDLKLLNHP</sequence>
<proteinExistence type="inferred from homology"/>
<comment type="caution">
    <text evidence="5">The sequence shown here is derived from an EMBL/GenBank/DDBJ whole genome shotgun (WGS) entry which is preliminary data.</text>
</comment>
<dbReference type="EC" id="2.7.7.38" evidence="4"/>
<evidence type="ECO:0000256" key="1">
    <source>
        <dbReference type="ARBA" id="ARBA00022679"/>
    </source>
</evidence>
<dbReference type="InterPro" id="IPR004528">
    <property type="entry name" value="KdsB"/>
</dbReference>
<dbReference type="Pfam" id="PF02348">
    <property type="entry name" value="CTP_transf_3"/>
    <property type="match status" value="1"/>
</dbReference>
<evidence type="ECO:0000313" key="6">
    <source>
        <dbReference type="Proteomes" id="UP001501436"/>
    </source>
</evidence>
<evidence type="ECO:0000313" key="5">
    <source>
        <dbReference type="EMBL" id="GAA4908217.1"/>
    </source>
</evidence>
<dbReference type="NCBIfam" id="NF003950">
    <property type="entry name" value="PRK05450.1-3"/>
    <property type="match status" value="1"/>
</dbReference>